<proteinExistence type="predicted"/>
<name>A0AAW1TW75_9CUCU</name>
<evidence type="ECO:0000256" key="1">
    <source>
        <dbReference type="SAM" id="MobiDB-lite"/>
    </source>
</evidence>
<accession>A0AAW1TW75</accession>
<evidence type="ECO:0000313" key="3">
    <source>
        <dbReference type="Proteomes" id="UP001431783"/>
    </source>
</evidence>
<sequence length="101" mass="11397">MSVRCRKQEVVETRSHGLEANEPGLNARSPEEYSGTDYPLNSLSRTCRCDAIMHDSEHAIPYPNKFSVGRIIFEVIAQVVLQTITRIQLKSDEHPVLSSEL</sequence>
<feature type="compositionally biased region" description="Basic and acidic residues" evidence="1">
    <location>
        <begin position="1"/>
        <end position="19"/>
    </location>
</feature>
<evidence type="ECO:0000313" key="2">
    <source>
        <dbReference type="EMBL" id="KAK9872075.1"/>
    </source>
</evidence>
<keyword evidence="3" id="KW-1185">Reference proteome</keyword>
<dbReference type="EMBL" id="JARQZJ010000009">
    <property type="protein sequence ID" value="KAK9872075.1"/>
    <property type="molecule type" value="Genomic_DNA"/>
</dbReference>
<reference evidence="2 3" key="1">
    <citation type="submission" date="2023-03" db="EMBL/GenBank/DDBJ databases">
        <title>Genome insight into feeding habits of ladybird beetles.</title>
        <authorList>
            <person name="Li H.-S."/>
            <person name="Huang Y.-H."/>
            <person name="Pang H."/>
        </authorList>
    </citation>
    <scope>NUCLEOTIDE SEQUENCE [LARGE SCALE GENOMIC DNA]</scope>
    <source>
        <strain evidence="2">SYSU_2023b</strain>
        <tissue evidence="2">Whole body</tissue>
    </source>
</reference>
<organism evidence="2 3">
    <name type="scientific">Henosepilachna vigintioctopunctata</name>
    <dbReference type="NCBI Taxonomy" id="420089"/>
    <lineage>
        <taxon>Eukaryota</taxon>
        <taxon>Metazoa</taxon>
        <taxon>Ecdysozoa</taxon>
        <taxon>Arthropoda</taxon>
        <taxon>Hexapoda</taxon>
        <taxon>Insecta</taxon>
        <taxon>Pterygota</taxon>
        <taxon>Neoptera</taxon>
        <taxon>Endopterygota</taxon>
        <taxon>Coleoptera</taxon>
        <taxon>Polyphaga</taxon>
        <taxon>Cucujiformia</taxon>
        <taxon>Coccinelloidea</taxon>
        <taxon>Coccinellidae</taxon>
        <taxon>Epilachninae</taxon>
        <taxon>Epilachnini</taxon>
        <taxon>Henosepilachna</taxon>
    </lineage>
</organism>
<dbReference type="AlphaFoldDB" id="A0AAW1TW75"/>
<dbReference type="Proteomes" id="UP001431783">
    <property type="component" value="Unassembled WGS sequence"/>
</dbReference>
<comment type="caution">
    <text evidence="2">The sequence shown here is derived from an EMBL/GenBank/DDBJ whole genome shotgun (WGS) entry which is preliminary data.</text>
</comment>
<feature type="region of interest" description="Disordered" evidence="1">
    <location>
        <begin position="1"/>
        <end position="37"/>
    </location>
</feature>
<protein>
    <submittedName>
        <fullName evidence="2">Uncharacterized protein</fullName>
    </submittedName>
</protein>
<gene>
    <name evidence="2" type="ORF">WA026_016119</name>
</gene>